<organism evidence="2 3">
    <name type="scientific">Xylona heveae (strain CBS 132557 / TC161)</name>
    <dbReference type="NCBI Taxonomy" id="1328760"/>
    <lineage>
        <taxon>Eukaryota</taxon>
        <taxon>Fungi</taxon>
        <taxon>Dikarya</taxon>
        <taxon>Ascomycota</taxon>
        <taxon>Pezizomycotina</taxon>
        <taxon>Xylonomycetes</taxon>
        <taxon>Xylonales</taxon>
        <taxon>Xylonaceae</taxon>
        <taxon>Xylona</taxon>
    </lineage>
</organism>
<keyword evidence="1" id="KW-0472">Membrane</keyword>
<dbReference type="RefSeq" id="XP_018190687.1">
    <property type="nucleotide sequence ID" value="XM_018334730.1"/>
</dbReference>
<keyword evidence="1" id="KW-0812">Transmembrane</keyword>
<sequence length="319" mass="35378">MASNVKMASLLQLRATLRSLQHSAHYPSMRVALVRHLPSNAPTARFFCRSQFLEHAAKRPEKVAASAQMSGSVKGAPRPGKYVSFSEALASRGSSILLYEAPSHRLYMTGCYAFGSFCFTYAGYNFYAQYLHPPADLATWIPIAFGGVCFAMACFGTYLVLGAQRYEQPVSSPHKSPANTLVRLIRRITAVPSASRRALTLLIDVRPMLPFRFKKPKPITISPTDVSISSPLILHTQSSVASGNIRDINEAKRLGDGSPKGFLKHLNFSTWRVLTNLRRVWTREGFIKVQVKGKTGVYRLDTEGRASDALDRLVKVREV</sequence>
<feature type="transmembrane region" description="Helical" evidence="1">
    <location>
        <begin position="139"/>
        <end position="161"/>
    </location>
</feature>
<gene>
    <name evidence="2" type="ORF">L228DRAFT_265606</name>
</gene>
<accession>A0A165IN12</accession>
<evidence type="ECO:0000313" key="3">
    <source>
        <dbReference type="Proteomes" id="UP000076632"/>
    </source>
</evidence>
<keyword evidence="1" id="KW-1133">Transmembrane helix</keyword>
<dbReference type="EMBL" id="KV407455">
    <property type="protein sequence ID" value="KZF25132.1"/>
    <property type="molecule type" value="Genomic_DNA"/>
</dbReference>
<evidence type="ECO:0000256" key="1">
    <source>
        <dbReference type="SAM" id="Phobius"/>
    </source>
</evidence>
<keyword evidence="3" id="KW-1185">Reference proteome</keyword>
<name>A0A165IN12_XYLHT</name>
<dbReference type="Proteomes" id="UP000076632">
    <property type="component" value="Unassembled WGS sequence"/>
</dbReference>
<proteinExistence type="predicted"/>
<dbReference type="OrthoDB" id="4140442at2759"/>
<reference evidence="2 3" key="1">
    <citation type="journal article" date="2016" name="Fungal Biol.">
        <title>The genome of Xylona heveae provides a window into fungal endophytism.</title>
        <authorList>
            <person name="Gazis R."/>
            <person name="Kuo A."/>
            <person name="Riley R."/>
            <person name="LaButti K."/>
            <person name="Lipzen A."/>
            <person name="Lin J."/>
            <person name="Amirebrahimi M."/>
            <person name="Hesse C.N."/>
            <person name="Spatafora J.W."/>
            <person name="Henrissat B."/>
            <person name="Hainaut M."/>
            <person name="Grigoriev I.V."/>
            <person name="Hibbett D.S."/>
        </authorList>
    </citation>
    <scope>NUCLEOTIDE SEQUENCE [LARGE SCALE GENOMIC DNA]</scope>
    <source>
        <strain evidence="2 3">TC161</strain>
    </source>
</reference>
<evidence type="ECO:0000313" key="2">
    <source>
        <dbReference type="EMBL" id="KZF25132.1"/>
    </source>
</evidence>
<feature type="transmembrane region" description="Helical" evidence="1">
    <location>
        <begin position="106"/>
        <end position="127"/>
    </location>
</feature>
<dbReference type="InParanoid" id="A0A165IN12"/>
<dbReference type="AlphaFoldDB" id="A0A165IN12"/>
<protein>
    <submittedName>
        <fullName evidence="2">Uncharacterized protein</fullName>
    </submittedName>
</protein>
<dbReference type="STRING" id="1328760.A0A165IN12"/>
<dbReference type="GeneID" id="28899867"/>